<evidence type="ECO:0000313" key="2">
    <source>
        <dbReference type="Proteomes" id="UP001152747"/>
    </source>
</evidence>
<comment type="caution">
    <text evidence="1">The sequence shown here is derived from an EMBL/GenBank/DDBJ whole genome shotgun (WGS) entry which is preliminary data.</text>
</comment>
<protein>
    <submittedName>
        <fullName evidence="1">Uncharacterized protein</fullName>
    </submittedName>
</protein>
<dbReference type="EMBL" id="CANHGI010000005">
    <property type="protein sequence ID" value="CAI5452028.1"/>
    <property type="molecule type" value="Genomic_DNA"/>
</dbReference>
<organism evidence="1 2">
    <name type="scientific">Caenorhabditis angaria</name>
    <dbReference type="NCBI Taxonomy" id="860376"/>
    <lineage>
        <taxon>Eukaryota</taxon>
        <taxon>Metazoa</taxon>
        <taxon>Ecdysozoa</taxon>
        <taxon>Nematoda</taxon>
        <taxon>Chromadorea</taxon>
        <taxon>Rhabditida</taxon>
        <taxon>Rhabditina</taxon>
        <taxon>Rhabditomorpha</taxon>
        <taxon>Rhabditoidea</taxon>
        <taxon>Rhabditidae</taxon>
        <taxon>Peloderinae</taxon>
        <taxon>Caenorhabditis</taxon>
    </lineage>
</organism>
<keyword evidence="2" id="KW-1185">Reference proteome</keyword>
<dbReference type="Proteomes" id="UP001152747">
    <property type="component" value="Unassembled WGS sequence"/>
</dbReference>
<accession>A0A9P1ITV1</accession>
<gene>
    <name evidence="1" type="ORF">CAMP_LOCUS14665</name>
</gene>
<proteinExistence type="predicted"/>
<dbReference type="AlphaFoldDB" id="A0A9P1ITV1"/>
<reference evidence="1" key="1">
    <citation type="submission" date="2022-11" db="EMBL/GenBank/DDBJ databases">
        <authorList>
            <person name="Kikuchi T."/>
        </authorList>
    </citation>
    <scope>NUCLEOTIDE SEQUENCE</scope>
    <source>
        <strain evidence="1">PS1010</strain>
    </source>
</reference>
<sequence length="157" mass="18681">MFRYYSIFLIGIFIDAAPSEKRESAIVPIFGNYMTIEPITFTFTTPIARTFPTLVPSKPKFVYEVQTPIVSAQNYKFNNMKSSMQQDAYATYRSLWKNFKDTWNQMQNDIYSSPRIHQDWRQFWRDFSQTIEPYVKPISGQLTSIFNVFLKHQQEKE</sequence>
<dbReference type="OrthoDB" id="5873791at2759"/>
<name>A0A9P1ITV1_9PELO</name>
<evidence type="ECO:0000313" key="1">
    <source>
        <dbReference type="EMBL" id="CAI5452028.1"/>
    </source>
</evidence>